<dbReference type="RefSeq" id="WP_199556625.1">
    <property type="nucleotide sequence ID" value="NZ_CYPW01000027.1"/>
</dbReference>
<reference evidence="1 2" key="1">
    <citation type="submission" date="2015-09" db="EMBL/GenBank/DDBJ databases">
        <authorList>
            <consortium name="Swine Surveillance"/>
        </authorList>
    </citation>
    <scope>NUCLEOTIDE SEQUENCE [LARGE SCALE GENOMIC DNA]</scope>
    <source>
        <strain evidence="1 2">CECT 7688</strain>
    </source>
</reference>
<sequence>MSWKVLTAMVVSALLASTAIIWSQPKWRYLLQSQAVFTVERLTGLPLHPAPSLSSTPWATDIINSAASQIGVTVNYDPAYVALSYPNGDIPRRDGVCTDVVIRALRDAHQIDLQEQVHQDMRNRFASYPNHWGLTRPDSNIDHRRVPNLRRYFEHIGAALPAPTLQSDFQPGDIITWKIAPGRPHIGIVSDRTSRDGSRPLILHNAGLGTRLDDFLPLYPMTGHYRLEGHL</sequence>
<name>A0A0P1FER9_9RHOB</name>
<dbReference type="Pfam" id="PF06940">
    <property type="entry name" value="DUF1287"/>
    <property type="match status" value="1"/>
</dbReference>
<dbReference type="STRING" id="321267.SHM7688_03089"/>
<proteinExistence type="predicted"/>
<accession>A0A0P1FER9</accession>
<evidence type="ECO:0008006" key="3">
    <source>
        <dbReference type="Google" id="ProtNLM"/>
    </source>
</evidence>
<evidence type="ECO:0000313" key="1">
    <source>
        <dbReference type="EMBL" id="CUH53633.1"/>
    </source>
</evidence>
<protein>
    <recommendedName>
        <fullName evidence="3">DUF1287 domain-containing protein</fullName>
    </recommendedName>
</protein>
<evidence type="ECO:0000313" key="2">
    <source>
        <dbReference type="Proteomes" id="UP000054823"/>
    </source>
</evidence>
<dbReference type="Proteomes" id="UP000054823">
    <property type="component" value="Unassembled WGS sequence"/>
</dbReference>
<dbReference type="InterPro" id="IPR009706">
    <property type="entry name" value="DUF1287"/>
</dbReference>
<organism evidence="1 2">
    <name type="scientific">Shimia marina</name>
    <dbReference type="NCBI Taxonomy" id="321267"/>
    <lineage>
        <taxon>Bacteria</taxon>
        <taxon>Pseudomonadati</taxon>
        <taxon>Pseudomonadota</taxon>
        <taxon>Alphaproteobacteria</taxon>
        <taxon>Rhodobacterales</taxon>
        <taxon>Roseobacteraceae</taxon>
    </lineage>
</organism>
<keyword evidence="2" id="KW-1185">Reference proteome</keyword>
<dbReference type="AlphaFoldDB" id="A0A0P1FER9"/>
<gene>
    <name evidence="1" type="ORF">SHM7688_03089</name>
</gene>
<dbReference type="EMBL" id="CYPW01000027">
    <property type="protein sequence ID" value="CUH53633.1"/>
    <property type="molecule type" value="Genomic_DNA"/>
</dbReference>